<reference evidence="21" key="1">
    <citation type="journal article" date="2010" name="Nat. Biotechnol.">
        <title>Draft genome sequence of the oilseed species Ricinus communis.</title>
        <authorList>
            <person name="Chan A.P."/>
            <person name="Crabtree J."/>
            <person name="Zhao Q."/>
            <person name="Lorenzi H."/>
            <person name="Orvis J."/>
            <person name="Puiu D."/>
            <person name="Melake-Berhan A."/>
            <person name="Jones K.M."/>
            <person name="Redman J."/>
            <person name="Chen G."/>
            <person name="Cahoon E.B."/>
            <person name="Gedil M."/>
            <person name="Stanke M."/>
            <person name="Haas B.J."/>
            <person name="Wortman J.R."/>
            <person name="Fraser-Liggett C.M."/>
            <person name="Ravel J."/>
            <person name="Rabinowicz P.D."/>
        </authorList>
    </citation>
    <scope>NUCLEOTIDE SEQUENCE [LARGE SCALE GENOMIC DNA]</scope>
    <source>
        <strain evidence="21">cv. Hale</strain>
    </source>
</reference>
<feature type="chain" id="PRO_5002890773" evidence="18">
    <location>
        <begin position="31"/>
        <end position="1005"/>
    </location>
</feature>
<dbReference type="GO" id="GO:0038023">
    <property type="term" value="F:signaling receptor activity"/>
    <property type="evidence" value="ECO:0000318"/>
    <property type="project" value="GO_Central"/>
</dbReference>
<feature type="domain" description="Ionotropic glutamate receptor C-terminal" evidence="19">
    <location>
        <begin position="467"/>
        <end position="834"/>
    </location>
</feature>
<dbReference type="SUPFAM" id="SSF53850">
    <property type="entry name" value="Periplasmic binding protein-like II"/>
    <property type="match status" value="1"/>
</dbReference>
<dbReference type="CDD" id="cd13686">
    <property type="entry name" value="GluR_Plant"/>
    <property type="match status" value="1"/>
</dbReference>
<comment type="similarity">
    <text evidence="2">Belongs to the glutamate-gated ion channel (TC 1.A.10.1) family.</text>
</comment>
<evidence type="ECO:0000256" key="4">
    <source>
        <dbReference type="ARBA" id="ARBA00022448"/>
    </source>
</evidence>
<dbReference type="AlphaFoldDB" id="B9RG81"/>
<dbReference type="FunCoup" id="B9RG81">
    <property type="interactions" value="126"/>
</dbReference>
<keyword evidence="7 17" id="KW-1133">Transmembrane helix</keyword>
<evidence type="ECO:0000256" key="11">
    <source>
        <dbReference type="ARBA" id="ARBA00023180"/>
    </source>
</evidence>
<sequence length="1005" mass="110728">MMRKNTCTGLVLSFTFLASWSMPLTESVMAQNTKVSVDVGVILDYDRWVGRIGLSCINMSLSDFYATHSHFKTRLLLHTRDSKEDVVGAAAAALDLIKNVEVEAIIGPSTSMQANFVIDLGQKAQVPIISFSASSPSLAAIRSPYFFRATRSDSCQVNAIGAIVQAFGWKAAVPIYVDNDYGVGVIPYLTDTLQEVDARVPYRSAISPFATDDQIIEELYKLKAMQTRVFILHMLPAIGIRLITIAKEIGMMSTGYVWIMTDGMTDFLDSLDNLDIELMQGVLGVKPYVPRTKKIERFRTQWKKKFHHDHPDIIDSELNVYGLWAYDVTAALAMAIEKVAANTTNFGFRKANVSGNGSTDLETFGVSRIGPDLQRALSKTQFEGITGDFHLIDGQLQSSVIQIVNVNGDGVRRVGFWLPGKGLVKRMKSSTEKGSNPPSNTSLSTVIWPGDTASVPKGWEIPRNGKKLRIGVPVKEGFTQFVNVTRNPATNTSRVEGYCIDLFDAVVSELPYAVTYEYIPFADSEGKSAGPYNSLIDQVYLGNYDAAVGDISIVANRSSYIDFTLPYMESGRMTMIVPITDDYSRKAWVFLKPLTWDLWVATLCLFFFIAFVVWVLEHRINEDFRGPPSQQVSTSFWFSVSTMVFAHGERVVSNSARVVVIIWCFVGLILTQSYTASLSSFLTIQQLQPSVTTLDELIRKGENVGYQQGAFVRTTLKSMGFDDSKLVPYKSAEECDQLLSKGIKNGGIAAAFEEPTSIHLILAQNCSKYTLVEPTSMLKTTRWKSTSNIEKLNTDGLGFVFPKGSPLAPDISRAILKVTQGEKIREIEGRWFGTKATCPDRSSSAPLNRLGLNSFWGLFLIAGIVSFFALIIYIATFIYQNKEVWMPSDSGVVPTWRRRFLDLLNLFKDAVNDESGITLPVIGEPIRSTRFPAVSAGDKAKNIKAAIIPTGKNRSSKGGGGSGGSSKGNTTIDAARTASTATLTKPKHRTIVLSVPILVILLEKL</sequence>
<dbReference type="CDD" id="cd19990">
    <property type="entry name" value="PBP1_GABAb_receptor_plant"/>
    <property type="match status" value="1"/>
</dbReference>
<feature type="region of interest" description="Disordered" evidence="16">
    <location>
        <begin position="950"/>
        <end position="971"/>
    </location>
</feature>
<evidence type="ECO:0000256" key="7">
    <source>
        <dbReference type="ARBA" id="ARBA00022989"/>
    </source>
</evidence>
<protein>
    <submittedName>
        <fullName evidence="20">Glutamate receptor 2 plant, putative</fullName>
    </submittedName>
</protein>
<dbReference type="InterPro" id="IPR015683">
    <property type="entry name" value="Ionotropic_Glu_rcpt"/>
</dbReference>
<dbReference type="InterPro" id="IPR001320">
    <property type="entry name" value="Iontro_rcpt_C"/>
</dbReference>
<dbReference type="FunFam" id="3.40.50.2300:FF:000188">
    <property type="entry name" value="Glutamate receptor"/>
    <property type="match status" value="1"/>
</dbReference>
<evidence type="ECO:0000256" key="9">
    <source>
        <dbReference type="ARBA" id="ARBA00023136"/>
    </source>
</evidence>
<dbReference type="SUPFAM" id="SSF53822">
    <property type="entry name" value="Periplasmic binding protein-like I"/>
    <property type="match status" value="1"/>
</dbReference>
<keyword evidence="8" id="KW-0406">Ion transport</keyword>
<dbReference type="eggNOG" id="KOG1052">
    <property type="taxonomic scope" value="Eukaryota"/>
</dbReference>
<dbReference type="GO" id="GO:0015276">
    <property type="term" value="F:ligand-gated monoatomic ion channel activity"/>
    <property type="evidence" value="ECO:0000318"/>
    <property type="project" value="GO_Central"/>
</dbReference>
<evidence type="ECO:0000256" key="6">
    <source>
        <dbReference type="ARBA" id="ARBA00022729"/>
    </source>
</evidence>
<organism evidence="20 21">
    <name type="scientific">Ricinus communis</name>
    <name type="common">Castor bean</name>
    <dbReference type="NCBI Taxonomy" id="3988"/>
    <lineage>
        <taxon>Eukaryota</taxon>
        <taxon>Viridiplantae</taxon>
        <taxon>Streptophyta</taxon>
        <taxon>Embryophyta</taxon>
        <taxon>Tracheophyta</taxon>
        <taxon>Spermatophyta</taxon>
        <taxon>Magnoliopsida</taxon>
        <taxon>eudicotyledons</taxon>
        <taxon>Gunneridae</taxon>
        <taxon>Pentapetalae</taxon>
        <taxon>rosids</taxon>
        <taxon>fabids</taxon>
        <taxon>Malpighiales</taxon>
        <taxon>Euphorbiaceae</taxon>
        <taxon>Acalyphoideae</taxon>
        <taxon>Acalypheae</taxon>
        <taxon>Ricinus</taxon>
    </lineage>
</organism>
<keyword evidence="11" id="KW-0325">Glycoprotein</keyword>
<comment type="subunit">
    <text evidence="3">May form heteromers.</text>
</comment>
<keyword evidence="9 17" id="KW-0472">Membrane</keyword>
<gene>
    <name evidence="20" type="ORF">RCOM_1452030</name>
</gene>
<evidence type="ECO:0000256" key="15">
    <source>
        <dbReference type="PIRSR" id="PIRSR037090-50"/>
    </source>
</evidence>
<evidence type="ECO:0000256" key="16">
    <source>
        <dbReference type="SAM" id="MobiDB-lite"/>
    </source>
</evidence>
<evidence type="ECO:0000256" key="10">
    <source>
        <dbReference type="ARBA" id="ARBA00023170"/>
    </source>
</evidence>
<dbReference type="FunFam" id="3.40.190.10:FF:000103">
    <property type="entry name" value="Glutamate receptor"/>
    <property type="match status" value="1"/>
</dbReference>
<dbReference type="Proteomes" id="UP000008311">
    <property type="component" value="Unassembled WGS sequence"/>
</dbReference>
<dbReference type="Gene3D" id="3.40.50.2300">
    <property type="match status" value="3"/>
</dbReference>
<feature type="disulfide bond" evidence="15">
    <location>
        <begin position="766"/>
        <end position="838"/>
    </location>
</feature>
<feature type="transmembrane region" description="Helical" evidence="17">
    <location>
        <begin position="855"/>
        <end position="879"/>
    </location>
</feature>
<accession>B9RG81</accession>
<dbReference type="PIRSF" id="PIRSF037090">
    <property type="entry name" value="Iontro_Glu-like_rcpt_pln"/>
    <property type="match status" value="1"/>
</dbReference>
<evidence type="ECO:0000256" key="5">
    <source>
        <dbReference type="ARBA" id="ARBA00022692"/>
    </source>
</evidence>
<dbReference type="Gene3D" id="3.40.190.10">
    <property type="entry name" value="Periplasmic binding protein-like II"/>
    <property type="match status" value="2"/>
</dbReference>
<evidence type="ECO:0000256" key="3">
    <source>
        <dbReference type="ARBA" id="ARBA00011095"/>
    </source>
</evidence>
<evidence type="ECO:0000256" key="12">
    <source>
        <dbReference type="ARBA" id="ARBA00023286"/>
    </source>
</evidence>
<evidence type="ECO:0000256" key="13">
    <source>
        <dbReference type="ARBA" id="ARBA00023303"/>
    </source>
</evidence>
<keyword evidence="6 18" id="KW-0732">Signal</keyword>
<evidence type="ECO:0000256" key="2">
    <source>
        <dbReference type="ARBA" id="ARBA00008685"/>
    </source>
</evidence>
<keyword evidence="5 17" id="KW-0812">Transmembrane</keyword>
<dbReference type="STRING" id="3988.B9RG81"/>
<evidence type="ECO:0000313" key="20">
    <source>
        <dbReference type="EMBL" id="EEF49536.1"/>
    </source>
</evidence>
<keyword evidence="4" id="KW-0813">Transport</keyword>
<comment type="function">
    <text evidence="14">Glutamate-gated receptor that probably acts as a non-selective cation channel. May be involved in light-signal transduction and calcium homeostasis via the regulation of calcium influx into cells.</text>
</comment>
<proteinExistence type="inferred from homology"/>
<evidence type="ECO:0000256" key="8">
    <source>
        <dbReference type="ARBA" id="ARBA00023065"/>
    </source>
</evidence>
<feature type="compositionally biased region" description="Gly residues" evidence="16">
    <location>
        <begin position="957"/>
        <end position="966"/>
    </location>
</feature>
<evidence type="ECO:0000256" key="1">
    <source>
        <dbReference type="ARBA" id="ARBA00004141"/>
    </source>
</evidence>
<dbReference type="InterPro" id="IPR028082">
    <property type="entry name" value="Peripla_BP_I"/>
</dbReference>
<keyword evidence="12" id="KW-1071">Ligand-gated ion channel</keyword>
<feature type="transmembrane region" description="Helical" evidence="17">
    <location>
        <begin position="658"/>
        <end position="682"/>
    </location>
</feature>
<dbReference type="SMART" id="SM00079">
    <property type="entry name" value="PBPe"/>
    <property type="match status" value="1"/>
</dbReference>
<feature type="region of interest" description="Disordered" evidence="16">
    <location>
        <begin position="428"/>
        <end position="447"/>
    </location>
</feature>
<dbReference type="InParanoid" id="B9RG81"/>
<dbReference type="InterPro" id="IPR019594">
    <property type="entry name" value="Glu/Gly-bd"/>
</dbReference>
<feature type="transmembrane region" description="Helical" evidence="17">
    <location>
        <begin position="596"/>
        <end position="616"/>
    </location>
</feature>
<dbReference type="PANTHER" id="PTHR34836">
    <property type="entry name" value="OS06G0188250 PROTEIN"/>
    <property type="match status" value="1"/>
</dbReference>
<evidence type="ECO:0000256" key="18">
    <source>
        <dbReference type="SAM" id="SignalP"/>
    </source>
</evidence>
<feature type="compositionally biased region" description="Polar residues" evidence="16">
    <location>
        <begin position="432"/>
        <end position="445"/>
    </location>
</feature>
<dbReference type="Pfam" id="PF00060">
    <property type="entry name" value="Lig_chan"/>
    <property type="match status" value="1"/>
</dbReference>
<dbReference type="EMBL" id="EQ973778">
    <property type="protein sequence ID" value="EEF49536.1"/>
    <property type="molecule type" value="Genomic_DNA"/>
</dbReference>
<dbReference type="Pfam" id="PF01094">
    <property type="entry name" value="ANF_receptor"/>
    <property type="match status" value="1"/>
</dbReference>
<keyword evidence="10 20" id="KW-0675">Receptor</keyword>
<dbReference type="Gene3D" id="1.10.287.70">
    <property type="match status" value="1"/>
</dbReference>
<keyword evidence="21" id="KW-1185">Reference proteome</keyword>
<dbReference type="InterPro" id="IPR001828">
    <property type="entry name" value="ANF_lig-bd_rcpt"/>
</dbReference>
<keyword evidence="15" id="KW-1015">Disulfide bond</keyword>
<evidence type="ECO:0000256" key="17">
    <source>
        <dbReference type="SAM" id="Phobius"/>
    </source>
</evidence>
<dbReference type="Pfam" id="PF10613">
    <property type="entry name" value="Lig_chan-Glu_bd"/>
    <property type="match status" value="1"/>
</dbReference>
<evidence type="ECO:0000259" key="19">
    <source>
        <dbReference type="SMART" id="SM00079"/>
    </source>
</evidence>
<dbReference type="PANTHER" id="PTHR34836:SF1">
    <property type="entry name" value="OS09G0428600 PROTEIN"/>
    <property type="match status" value="1"/>
</dbReference>
<dbReference type="InterPro" id="IPR017103">
    <property type="entry name" value="Iontropic_Glu_rcpt_pln"/>
</dbReference>
<dbReference type="SUPFAM" id="SSF81324">
    <property type="entry name" value="Voltage-gated potassium channels"/>
    <property type="match status" value="1"/>
</dbReference>
<dbReference type="InterPro" id="IPR044440">
    <property type="entry name" value="GABAb_receptor_plant_PBP1"/>
</dbReference>
<dbReference type="GO" id="GO:0005886">
    <property type="term" value="C:plasma membrane"/>
    <property type="evidence" value="ECO:0000318"/>
    <property type="project" value="GO_Central"/>
</dbReference>
<comment type="subcellular location">
    <subcellularLocation>
        <location evidence="1">Membrane</location>
        <topology evidence="1">Multi-pass membrane protein</topology>
    </subcellularLocation>
</comment>
<evidence type="ECO:0000313" key="21">
    <source>
        <dbReference type="Proteomes" id="UP000008311"/>
    </source>
</evidence>
<dbReference type="FunFam" id="1.10.287.70:FF:000037">
    <property type="entry name" value="Glutamate receptor"/>
    <property type="match status" value="1"/>
</dbReference>
<feature type="signal peptide" evidence="18">
    <location>
        <begin position="1"/>
        <end position="30"/>
    </location>
</feature>
<name>B9RG81_RICCO</name>
<dbReference type="FunFam" id="3.40.50.2300:FF:000310">
    <property type="entry name" value="Glutamate receptor"/>
    <property type="match status" value="1"/>
</dbReference>
<keyword evidence="13" id="KW-0407">Ion channel</keyword>
<evidence type="ECO:0000256" key="14">
    <source>
        <dbReference type="ARBA" id="ARBA00049638"/>
    </source>
</evidence>